<sequence length="70" mass="7539">MKPPGNSVPLCPGCCNDASQALQLQRARSDSGWEAKHVKFEVELELELKLSVESGSGDREGAEVDSELLP</sequence>
<dbReference type="Proteomes" id="UP000748025">
    <property type="component" value="Unassembled WGS sequence"/>
</dbReference>
<keyword evidence="3" id="KW-1185">Reference proteome</keyword>
<evidence type="ECO:0000313" key="2">
    <source>
        <dbReference type="EMBL" id="KAG5990636.1"/>
    </source>
</evidence>
<evidence type="ECO:0000256" key="1">
    <source>
        <dbReference type="SAM" id="MobiDB-lite"/>
    </source>
</evidence>
<dbReference type="AlphaFoldDB" id="A0A9P7N634"/>
<comment type="caution">
    <text evidence="2">The sequence shown here is derived from an EMBL/GenBank/DDBJ whole genome shotgun (WGS) entry which is preliminary data.</text>
</comment>
<evidence type="ECO:0000313" key="3">
    <source>
        <dbReference type="Proteomes" id="UP000748025"/>
    </source>
</evidence>
<accession>A0A9P7N634</accession>
<dbReference type="EMBL" id="SRPW01002761">
    <property type="protein sequence ID" value="KAG5990636.1"/>
    <property type="molecule type" value="Genomic_DNA"/>
</dbReference>
<gene>
    <name evidence="2" type="ORF">E4U43_004225</name>
</gene>
<reference evidence="2" key="1">
    <citation type="journal article" date="2020" name="bioRxiv">
        <title>Whole genome comparisons of ergot fungi reveals the divergence and evolution of species within the genus Claviceps are the result of varying mechanisms driving genome evolution and host range expansion.</title>
        <authorList>
            <person name="Wyka S.A."/>
            <person name="Mondo S.J."/>
            <person name="Liu M."/>
            <person name="Dettman J."/>
            <person name="Nalam V."/>
            <person name="Broders K.D."/>
        </authorList>
    </citation>
    <scope>NUCLEOTIDE SEQUENCE</scope>
    <source>
        <strain evidence="2">CCC 602</strain>
    </source>
</reference>
<name>A0A9P7N634_9HYPO</name>
<feature type="compositionally biased region" description="Basic and acidic residues" evidence="1">
    <location>
        <begin position="51"/>
        <end position="62"/>
    </location>
</feature>
<proteinExistence type="predicted"/>
<protein>
    <submittedName>
        <fullName evidence="2">Uncharacterized protein</fullName>
    </submittedName>
</protein>
<organism evidence="2 3">
    <name type="scientific">Claviceps pusilla</name>
    <dbReference type="NCBI Taxonomy" id="123648"/>
    <lineage>
        <taxon>Eukaryota</taxon>
        <taxon>Fungi</taxon>
        <taxon>Dikarya</taxon>
        <taxon>Ascomycota</taxon>
        <taxon>Pezizomycotina</taxon>
        <taxon>Sordariomycetes</taxon>
        <taxon>Hypocreomycetidae</taxon>
        <taxon>Hypocreales</taxon>
        <taxon>Clavicipitaceae</taxon>
        <taxon>Claviceps</taxon>
    </lineage>
</organism>
<feature type="region of interest" description="Disordered" evidence="1">
    <location>
        <begin position="51"/>
        <end position="70"/>
    </location>
</feature>